<protein>
    <submittedName>
        <fullName evidence="2">Transposase</fullName>
    </submittedName>
</protein>
<proteinExistence type="predicted"/>
<evidence type="ECO:0000313" key="2">
    <source>
        <dbReference type="EMBL" id="CDZ89684.1"/>
    </source>
</evidence>
<feature type="region of interest" description="Disordered" evidence="1">
    <location>
        <begin position="51"/>
        <end position="85"/>
    </location>
</feature>
<dbReference type="Gene3D" id="1.10.10.60">
    <property type="entry name" value="Homeodomain-like"/>
    <property type="match status" value="1"/>
</dbReference>
<dbReference type="AlphaFoldDB" id="A0A098BLT9"/>
<evidence type="ECO:0000313" key="3">
    <source>
        <dbReference type="Proteomes" id="UP000042997"/>
    </source>
</evidence>
<dbReference type="InterPro" id="IPR002514">
    <property type="entry name" value="Transposase_8"/>
</dbReference>
<evidence type="ECO:0000256" key="1">
    <source>
        <dbReference type="SAM" id="MobiDB-lite"/>
    </source>
</evidence>
<reference evidence="2 3" key="1">
    <citation type="journal article" date="2014" name="Genome Announc.">
        <title>Draft Genome Sequence of Propane- and Butane-Oxidizing Actinobacterium Rhodococcus ruber IEGM 231.</title>
        <authorList>
            <person name="Ivshina I.B."/>
            <person name="Kuyukina M.S."/>
            <person name="Krivoruchko A.V."/>
            <person name="Barbe V."/>
            <person name="Fischer C."/>
        </authorList>
    </citation>
    <scope>NUCLEOTIDE SEQUENCE [LARGE SCALE GENOMIC DNA]</scope>
</reference>
<gene>
    <name evidence="2" type="ORF">RHRU231_540031</name>
</gene>
<dbReference type="GO" id="GO:0004803">
    <property type="term" value="F:transposase activity"/>
    <property type="evidence" value="ECO:0007669"/>
    <property type="project" value="InterPro"/>
</dbReference>
<dbReference type="GO" id="GO:0006313">
    <property type="term" value="P:DNA transposition"/>
    <property type="evidence" value="ECO:0007669"/>
    <property type="project" value="InterPro"/>
</dbReference>
<dbReference type="EMBL" id="CCSD01000066">
    <property type="protein sequence ID" value="CDZ89684.1"/>
    <property type="molecule type" value="Genomic_DNA"/>
</dbReference>
<sequence>MGRRSRYTEEFHRDAVALPRTADGTRTYAAVTSDLGISGETLRTWVRTDNASGQGSAANHAGSFPKDFGLARRKRTGCPDYRPIP</sequence>
<dbReference type="Proteomes" id="UP000042997">
    <property type="component" value="Unassembled WGS sequence"/>
</dbReference>
<dbReference type="Pfam" id="PF01527">
    <property type="entry name" value="HTH_Tnp_1"/>
    <property type="match status" value="1"/>
</dbReference>
<dbReference type="GO" id="GO:0003677">
    <property type="term" value="F:DNA binding"/>
    <property type="evidence" value="ECO:0007669"/>
    <property type="project" value="InterPro"/>
</dbReference>
<dbReference type="SUPFAM" id="SSF46689">
    <property type="entry name" value="Homeodomain-like"/>
    <property type="match status" value="1"/>
</dbReference>
<dbReference type="InterPro" id="IPR009057">
    <property type="entry name" value="Homeodomain-like_sf"/>
</dbReference>
<name>A0A098BLT9_9NOCA</name>
<organism evidence="2 3">
    <name type="scientific">Rhodococcus ruber</name>
    <dbReference type="NCBI Taxonomy" id="1830"/>
    <lineage>
        <taxon>Bacteria</taxon>
        <taxon>Bacillati</taxon>
        <taxon>Actinomycetota</taxon>
        <taxon>Actinomycetes</taxon>
        <taxon>Mycobacteriales</taxon>
        <taxon>Nocardiaceae</taxon>
        <taxon>Rhodococcus</taxon>
    </lineage>
</organism>
<accession>A0A098BLT9</accession>